<comment type="similarity">
    <text evidence="2">Belongs to the cation diffusion facilitator (CDF) transporter (TC 2.A.4) family. SLC30A subfamily.</text>
</comment>
<dbReference type="STRING" id="469371.Tbis_2655"/>
<keyword evidence="7 9" id="KW-0472">Membrane</keyword>
<dbReference type="KEGG" id="tbi:Tbis_2655"/>
<evidence type="ECO:0000256" key="7">
    <source>
        <dbReference type="ARBA" id="ARBA00023136"/>
    </source>
</evidence>
<feature type="transmembrane region" description="Helical" evidence="9">
    <location>
        <begin position="35"/>
        <end position="63"/>
    </location>
</feature>
<feature type="compositionally biased region" description="Basic residues" evidence="8">
    <location>
        <begin position="12"/>
        <end position="22"/>
    </location>
</feature>
<dbReference type="InterPro" id="IPR002524">
    <property type="entry name" value="Cation_efflux"/>
</dbReference>
<dbReference type="InterPro" id="IPR027470">
    <property type="entry name" value="Cation_efflux_CTD"/>
</dbReference>
<dbReference type="SUPFAM" id="SSF161111">
    <property type="entry name" value="Cation efflux protein transmembrane domain-like"/>
    <property type="match status" value="1"/>
</dbReference>
<feature type="transmembrane region" description="Helical" evidence="9">
    <location>
        <begin position="201"/>
        <end position="219"/>
    </location>
</feature>
<dbReference type="PANTHER" id="PTHR11562:SF17">
    <property type="entry name" value="RE54080P-RELATED"/>
    <property type="match status" value="1"/>
</dbReference>
<feature type="transmembrane region" description="Helical" evidence="9">
    <location>
        <begin position="108"/>
        <end position="126"/>
    </location>
</feature>
<dbReference type="InterPro" id="IPR050681">
    <property type="entry name" value="CDF/SLC30A"/>
</dbReference>
<proteinExistence type="inferred from homology"/>
<evidence type="ECO:0000256" key="8">
    <source>
        <dbReference type="SAM" id="MobiDB-lite"/>
    </source>
</evidence>
<dbReference type="RefSeq" id="WP_013132889.1">
    <property type="nucleotide sequence ID" value="NC_014165.1"/>
</dbReference>
<comment type="subcellular location">
    <subcellularLocation>
        <location evidence="1">Membrane</location>
        <topology evidence="1">Multi-pass membrane protein</topology>
    </subcellularLocation>
</comment>
<keyword evidence="13" id="KW-1185">Reference proteome</keyword>
<dbReference type="PANTHER" id="PTHR11562">
    <property type="entry name" value="CATION EFFLUX PROTEIN/ ZINC TRANSPORTER"/>
    <property type="match status" value="1"/>
</dbReference>
<dbReference type="EMBL" id="CP001874">
    <property type="protein sequence ID" value="ADG89356.1"/>
    <property type="molecule type" value="Genomic_DNA"/>
</dbReference>
<gene>
    <name evidence="12" type="ordered locus">Tbis_2655</name>
</gene>
<feature type="compositionally biased region" description="Low complexity" evidence="8">
    <location>
        <begin position="1"/>
        <end position="11"/>
    </location>
</feature>
<keyword evidence="6" id="KW-0406">Ion transport</keyword>
<reference evidence="12 13" key="1">
    <citation type="submission" date="2010-01" db="EMBL/GenBank/DDBJ databases">
        <title>The complete genome of Thermobispora bispora DSM 43833.</title>
        <authorList>
            <consortium name="US DOE Joint Genome Institute (JGI-PGF)"/>
            <person name="Lucas S."/>
            <person name="Copeland A."/>
            <person name="Lapidus A."/>
            <person name="Glavina del Rio T."/>
            <person name="Dalin E."/>
            <person name="Tice H."/>
            <person name="Bruce D."/>
            <person name="Goodwin L."/>
            <person name="Pitluck S."/>
            <person name="Kyrpides N."/>
            <person name="Mavromatis K."/>
            <person name="Ivanova N."/>
            <person name="Mikhailova N."/>
            <person name="Chertkov O."/>
            <person name="Brettin T."/>
            <person name="Detter J.C."/>
            <person name="Han C."/>
            <person name="Larimer F."/>
            <person name="Land M."/>
            <person name="Hauser L."/>
            <person name="Markowitz V."/>
            <person name="Cheng J.-F."/>
            <person name="Hugenholtz P."/>
            <person name="Woyke T."/>
            <person name="Wu D."/>
            <person name="Jando M."/>
            <person name="Schneider S."/>
            <person name="Klenk H.-P."/>
            <person name="Eisen J.A."/>
        </authorList>
    </citation>
    <scope>NUCLEOTIDE SEQUENCE [LARGE SCALE GENOMIC DNA]</scope>
    <source>
        <strain evidence="13">ATCC 19993 / DSM 43833 / CBS 139.67 / JCM 10125 / KCTC 9307 / NBRC 14880 / R51</strain>
    </source>
</reference>
<evidence type="ECO:0000256" key="9">
    <source>
        <dbReference type="SAM" id="Phobius"/>
    </source>
</evidence>
<keyword evidence="3" id="KW-0813">Transport</keyword>
<organism evidence="12 13">
    <name type="scientific">Thermobispora bispora (strain ATCC 19993 / DSM 43833 / CBS 139.67 / JCM 10125 / KCTC 9307 / NBRC 14880 / R51)</name>
    <dbReference type="NCBI Taxonomy" id="469371"/>
    <lineage>
        <taxon>Bacteria</taxon>
        <taxon>Bacillati</taxon>
        <taxon>Actinomycetota</taxon>
        <taxon>Actinomycetes</taxon>
        <taxon>Streptosporangiales</taxon>
        <taxon>Streptosporangiaceae</taxon>
        <taxon>Thermobispora</taxon>
    </lineage>
</organism>
<dbReference type="NCBIfam" id="TIGR01297">
    <property type="entry name" value="CDF"/>
    <property type="match status" value="1"/>
</dbReference>
<dbReference type="Gene3D" id="1.20.1510.10">
    <property type="entry name" value="Cation efflux protein transmembrane domain"/>
    <property type="match status" value="1"/>
</dbReference>
<dbReference type="OrthoDB" id="9809646at2"/>
<feature type="domain" description="Cation efflux protein cytoplasmic" evidence="11">
    <location>
        <begin position="241"/>
        <end position="305"/>
    </location>
</feature>
<name>D6Y5G1_THEBD</name>
<accession>D6Y5G1</accession>
<evidence type="ECO:0000256" key="4">
    <source>
        <dbReference type="ARBA" id="ARBA00022692"/>
    </source>
</evidence>
<evidence type="ECO:0000256" key="2">
    <source>
        <dbReference type="ARBA" id="ARBA00008873"/>
    </source>
</evidence>
<dbReference type="HOGENOM" id="CLU_013430_0_0_11"/>
<evidence type="ECO:0000256" key="6">
    <source>
        <dbReference type="ARBA" id="ARBA00023065"/>
    </source>
</evidence>
<dbReference type="InterPro" id="IPR058533">
    <property type="entry name" value="Cation_efflux_TM"/>
</dbReference>
<dbReference type="InterPro" id="IPR036837">
    <property type="entry name" value="Cation_efflux_CTD_sf"/>
</dbReference>
<keyword evidence="4 9" id="KW-0812">Transmembrane</keyword>
<dbReference type="Pfam" id="PF16916">
    <property type="entry name" value="ZT_dimer"/>
    <property type="match status" value="1"/>
</dbReference>
<keyword evidence="5 9" id="KW-1133">Transmembrane helix</keyword>
<dbReference type="SUPFAM" id="SSF160240">
    <property type="entry name" value="Cation efflux protein cytoplasmic domain-like"/>
    <property type="match status" value="1"/>
</dbReference>
<feature type="domain" description="Cation efflux protein transmembrane" evidence="10">
    <location>
        <begin position="36"/>
        <end position="227"/>
    </location>
</feature>
<feature type="transmembrane region" description="Helical" evidence="9">
    <location>
        <begin position="178"/>
        <end position="195"/>
    </location>
</feature>
<evidence type="ECO:0000259" key="10">
    <source>
        <dbReference type="Pfam" id="PF01545"/>
    </source>
</evidence>
<dbReference type="Proteomes" id="UP000006640">
    <property type="component" value="Chromosome"/>
</dbReference>
<dbReference type="Pfam" id="PF01545">
    <property type="entry name" value="Cation_efflux"/>
    <property type="match status" value="1"/>
</dbReference>
<evidence type="ECO:0000313" key="13">
    <source>
        <dbReference type="Proteomes" id="UP000006640"/>
    </source>
</evidence>
<feature type="transmembrane region" description="Helical" evidence="9">
    <location>
        <begin position="69"/>
        <end position="87"/>
    </location>
</feature>
<evidence type="ECO:0000259" key="11">
    <source>
        <dbReference type="Pfam" id="PF16916"/>
    </source>
</evidence>
<evidence type="ECO:0000256" key="1">
    <source>
        <dbReference type="ARBA" id="ARBA00004141"/>
    </source>
</evidence>
<evidence type="ECO:0000256" key="5">
    <source>
        <dbReference type="ARBA" id="ARBA00022989"/>
    </source>
</evidence>
<evidence type="ECO:0000313" key="12">
    <source>
        <dbReference type="EMBL" id="ADG89356.1"/>
    </source>
</evidence>
<evidence type="ECO:0000256" key="3">
    <source>
        <dbReference type="ARBA" id="ARBA00022448"/>
    </source>
</evidence>
<protein>
    <submittedName>
        <fullName evidence="12">Cation diffusion facilitator family transporter</fullName>
    </submittedName>
</protein>
<sequence>MGKANGAAGAHPHGHGHGHAGGHWHGVGADADKRLLTLALLLILGFMAAEVVIGLIAGSLALLSDAGHMLTDAAAIALALVAMRIAARPPKGGFTYGFKRVEIISAQINGITLLLLAAFFAVEAVRRLVNPPEVTGELVLATGVAGIAVNLAATWLVGRANRRSLNVEGAFQHILSDLYAFIATAVAGFVVWLTGWTRADAIAAIVVAALMLKAGWRLVRDAGRVILEAAPAGIAPAAVGRRMAAIEHVVEIHDLHIWEVTSGYPALSAHILVAPGADCHAVRQATEAMLRAEYGITHTTLQMDHAPERILRIRGRDDRDGDADGSCHLEGVG</sequence>
<dbReference type="GO" id="GO:0005385">
    <property type="term" value="F:zinc ion transmembrane transporter activity"/>
    <property type="evidence" value="ECO:0007669"/>
    <property type="project" value="TreeGrafter"/>
</dbReference>
<dbReference type="AlphaFoldDB" id="D6Y5G1"/>
<feature type="region of interest" description="Disordered" evidence="8">
    <location>
        <begin position="1"/>
        <end position="22"/>
    </location>
</feature>
<dbReference type="InterPro" id="IPR027469">
    <property type="entry name" value="Cation_efflux_TMD_sf"/>
</dbReference>
<dbReference type="GO" id="GO:0005886">
    <property type="term" value="C:plasma membrane"/>
    <property type="evidence" value="ECO:0007669"/>
    <property type="project" value="TreeGrafter"/>
</dbReference>
<dbReference type="eggNOG" id="COG1230">
    <property type="taxonomic scope" value="Bacteria"/>
</dbReference>
<feature type="transmembrane region" description="Helical" evidence="9">
    <location>
        <begin position="138"/>
        <end position="157"/>
    </location>
</feature>